<gene>
    <name evidence="1" type="ORF">ETSY1_44365</name>
</gene>
<evidence type="ECO:0000313" key="2">
    <source>
        <dbReference type="Proteomes" id="UP000019141"/>
    </source>
</evidence>
<dbReference type="AlphaFoldDB" id="W4L4P7"/>
<protein>
    <submittedName>
        <fullName evidence="1">Uncharacterized protein</fullName>
    </submittedName>
</protein>
<sequence>MQVQDLINAVVPKQELLEIQIERLLVHFENDAQRDAGRT</sequence>
<accession>W4L4P7</accession>
<proteinExistence type="predicted"/>
<dbReference type="HOGENOM" id="CLU_3306488_0_0_7"/>
<name>W4L4P7_ENTF1</name>
<evidence type="ECO:0000313" key="1">
    <source>
        <dbReference type="EMBL" id="ETW92276.1"/>
    </source>
</evidence>
<comment type="caution">
    <text evidence="1">The sequence shown here is derived from an EMBL/GenBank/DDBJ whole genome shotgun (WGS) entry which is preliminary data.</text>
</comment>
<dbReference type="EMBL" id="AZHW01001558">
    <property type="protein sequence ID" value="ETW92276.1"/>
    <property type="molecule type" value="Genomic_DNA"/>
</dbReference>
<dbReference type="Proteomes" id="UP000019141">
    <property type="component" value="Unassembled WGS sequence"/>
</dbReference>
<organism evidence="1 2">
    <name type="scientific">Entotheonella factor</name>
    <dbReference type="NCBI Taxonomy" id="1429438"/>
    <lineage>
        <taxon>Bacteria</taxon>
        <taxon>Pseudomonadati</taxon>
        <taxon>Nitrospinota/Tectimicrobiota group</taxon>
        <taxon>Candidatus Tectimicrobiota</taxon>
        <taxon>Candidatus Entotheonellia</taxon>
        <taxon>Candidatus Entotheonellales</taxon>
        <taxon>Candidatus Entotheonellaceae</taxon>
        <taxon>Candidatus Entotheonella</taxon>
    </lineage>
</organism>
<reference evidence="1 2" key="1">
    <citation type="journal article" date="2014" name="Nature">
        <title>An environmental bacterial taxon with a large and distinct metabolic repertoire.</title>
        <authorList>
            <person name="Wilson M.C."/>
            <person name="Mori T."/>
            <person name="Ruckert C."/>
            <person name="Uria A.R."/>
            <person name="Helf M.J."/>
            <person name="Takada K."/>
            <person name="Gernert C."/>
            <person name="Steffens U.A."/>
            <person name="Heycke N."/>
            <person name="Schmitt S."/>
            <person name="Rinke C."/>
            <person name="Helfrich E.J."/>
            <person name="Brachmann A.O."/>
            <person name="Gurgui C."/>
            <person name="Wakimoto T."/>
            <person name="Kracht M."/>
            <person name="Crusemann M."/>
            <person name="Hentschel U."/>
            <person name="Abe I."/>
            <person name="Matsunaga S."/>
            <person name="Kalinowski J."/>
            <person name="Takeyama H."/>
            <person name="Piel J."/>
        </authorList>
    </citation>
    <scope>NUCLEOTIDE SEQUENCE [LARGE SCALE GENOMIC DNA]</scope>
    <source>
        <strain evidence="2">TSY1</strain>
    </source>
</reference>
<keyword evidence="2" id="KW-1185">Reference proteome</keyword>